<dbReference type="Gene3D" id="3.30.1520.10">
    <property type="entry name" value="Phox-like domain"/>
    <property type="match status" value="1"/>
</dbReference>
<dbReference type="PANTHER" id="PTHR46571:SF1">
    <property type="entry name" value="SORTING NEXIN-8"/>
    <property type="match status" value="1"/>
</dbReference>
<dbReference type="PROSITE" id="PS50195">
    <property type="entry name" value="PX"/>
    <property type="match status" value="1"/>
</dbReference>
<keyword evidence="5" id="KW-0472">Membrane</keyword>
<keyword evidence="3" id="KW-0813">Transport</keyword>
<evidence type="ECO:0000313" key="9">
    <source>
        <dbReference type="Proteomes" id="UP000695022"/>
    </source>
</evidence>
<gene>
    <name evidence="10" type="primary">LOC106821388</name>
</gene>
<keyword evidence="4" id="KW-0653">Protein transport</keyword>
<dbReference type="InterPro" id="IPR001683">
    <property type="entry name" value="PX_dom"/>
</dbReference>
<evidence type="ECO:0000259" key="8">
    <source>
        <dbReference type="PROSITE" id="PS50195"/>
    </source>
</evidence>
<dbReference type="InterPro" id="IPR028662">
    <property type="entry name" value="SNX8/Mvp1"/>
</dbReference>
<organism evidence="9 10">
    <name type="scientific">Priapulus caudatus</name>
    <name type="common">Priapulid worm</name>
    <dbReference type="NCBI Taxonomy" id="37621"/>
    <lineage>
        <taxon>Eukaryota</taxon>
        <taxon>Metazoa</taxon>
        <taxon>Ecdysozoa</taxon>
        <taxon>Scalidophora</taxon>
        <taxon>Priapulida</taxon>
        <taxon>Priapulimorpha</taxon>
        <taxon>Priapulimorphida</taxon>
        <taxon>Priapulidae</taxon>
        <taxon>Priapulus</taxon>
    </lineage>
</organism>
<dbReference type="InterPro" id="IPR045734">
    <property type="entry name" value="Snx8_BAR_dom"/>
</dbReference>
<feature type="domain" description="PX" evidence="8">
    <location>
        <begin position="132"/>
        <end position="240"/>
    </location>
</feature>
<dbReference type="Gene3D" id="1.20.1270.60">
    <property type="entry name" value="Arfaptin homology (AH) domain/BAR domain"/>
    <property type="match status" value="1"/>
</dbReference>
<proteinExistence type="inferred from homology"/>
<feature type="region of interest" description="Disordered" evidence="6">
    <location>
        <begin position="503"/>
        <end position="527"/>
    </location>
</feature>
<accession>A0ABM1FB20</accession>
<dbReference type="Pfam" id="PF00787">
    <property type="entry name" value="PX"/>
    <property type="match status" value="1"/>
</dbReference>
<dbReference type="InterPro" id="IPR011992">
    <property type="entry name" value="EF-hand-dom_pair"/>
</dbReference>
<dbReference type="SUPFAM" id="SSF64268">
    <property type="entry name" value="PX domain"/>
    <property type="match status" value="1"/>
</dbReference>
<dbReference type="Proteomes" id="UP000695022">
    <property type="component" value="Unplaced"/>
</dbReference>
<dbReference type="InterPro" id="IPR027267">
    <property type="entry name" value="AH/BAR_dom_sf"/>
</dbReference>
<dbReference type="GeneID" id="106821388"/>
<sequence>MATELAFGSVPPFYREVYDIVCPTQESEIDRDMFIRMLLKSNLPRQTLSEIWDHIDTKHGFLTRNGLYKALALAALAQQGKTISEKLLENFSTQELPIPSLGDLNALKTLSVQVRREKNPTVLGYTYPELCELDSISVELAAEKKGLVFKHVEYEVKSEKHKTTVLRRYNDFLAFHELLLVRFPYRMVPRLPPKHFMNSDDAFLEDRRRALKRFVMLVVRHPVLCSDVLTTFFITFNGSDVQYKIKEQYRNIPDEFVTSQLAGRTKELVLGNTQMEYSNAREQIRLLRQAVCRMKDIAQRMAERSARHANDLSMFGNELSSLSSDTSAVSRWACGNIDNLTSLRRSFRHLPKEFSALTEKLNQQAIREEEGVVEKLNLFKDLLSAYKDLCERLEKGVMNDHQRAIAKLGSYKKQVMKSTIKGAEGGDMDRLESKIIEQESEISSIENRNYFSLHCVHMETQLAHANVEILSNLIHTMVSVQIRGHSELAQLWEQVRPMVENMLPLSRPGSPTSPLPSPTGDANGRMP</sequence>
<evidence type="ECO:0000259" key="7">
    <source>
        <dbReference type="PROSITE" id="PS50031"/>
    </source>
</evidence>
<dbReference type="CDD" id="cd06866">
    <property type="entry name" value="PX_SNX8_Mvp1p_like"/>
    <property type="match status" value="1"/>
</dbReference>
<evidence type="ECO:0000256" key="2">
    <source>
        <dbReference type="ARBA" id="ARBA00010883"/>
    </source>
</evidence>
<evidence type="ECO:0000256" key="5">
    <source>
        <dbReference type="ARBA" id="ARBA00023136"/>
    </source>
</evidence>
<dbReference type="CDD" id="cd07597">
    <property type="entry name" value="BAR_SNX8"/>
    <property type="match status" value="1"/>
</dbReference>
<dbReference type="Pfam" id="PF19566">
    <property type="entry name" value="Snx8_BAR_dom"/>
    <property type="match status" value="1"/>
</dbReference>
<keyword evidence="9" id="KW-1185">Reference proteome</keyword>
<dbReference type="PROSITE" id="PS50031">
    <property type="entry name" value="EH"/>
    <property type="match status" value="1"/>
</dbReference>
<dbReference type="InterPro" id="IPR000261">
    <property type="entry name" value="EH_dom"/>
</dbReference>
<feature type="domain" description="EH" evidence="7">
    <location>
        <begin position="14"/>
        <end position="53"/>
    </location>
</feature>
<reference evidence="10" key="1">
    <citation type="submission" date="2025-08" db="UniProtKB">
        <authorList>
            <consortium name="RefSeq"/>
        </authorList>
    </citation>
    <scope>IDENTIFICATION</scope>
</reference>
<dbReference type="Gene3D" id="1.10.238.10">
    <property type="entry name" value="EF-hand"/>
    <property type="match status" value="1"/>
</dbReference>
<dbReference type="InterPro" id="IPR036871">
    <property type="entry name" value="PX_dom_sf"/>
</dbReference>
<dbReference type="RefSeq" id="XP_014681641.1">
    <property type="nucleotide sequence ID" value="XM_014826155.1"/>
</dbReference>
<evidence type="ECO:0000256" key="1">
    <source>
        <dbReference type="ARBA" id="ARBA00004287"/>
    </source>
</evidence>
<name>A0ABM1FB20_PRICU</name>
<protein>
    <submittedName>
        <fullName evidence="10">Sorting nexin-8-like</fullName>
    </submittedName>
</protein>
<dbReference type="SUPFAM" id="SSF47473">
    <property type="entry name" value="EF-hand"/>
    <property type="match status" value="1"/>
</dbReference>
<comment type="subcellular location">
    <subcellularLocation>
        <location evidence="1">Membrane</location>
        <topology evidence="1">Peripheral membrane protein</topology>
        <orientation evidence="1">Cytoplasmic side</orientation>
    </subcellularLocation>
</comment>
<dbReference type="InterPro" id="IPR035704">
    <property type="entry name" value="SNX8/Mvp1_PX"/>
</dbReference>
<evidence type="ECO:0000256" key="3">
    <source>
        <dbReference type="ARBA" id="ARBA00022448"/>
    </source>
</evidence>
<comment type="similarity">
    <text evidence="2">Belongs to the sorting nexin family.</text>
</comment>
<evidence type="ECO:0000256" key="4">
    <source>
        <dbReference type="ARBA" id="ARBA00022927"/>
    </source>
</evidence>
<dbReference type="PANTHER" id="PTHR46571">
    <property type="entry name" value="SORTING NEXIN-8"/>
    <property type="match status" value="1"/>
</dbReference>
<dbReference type="SMART" id="SM00312">
    <property type="entry name" value="PX"/>
    <property type="match status" value="1"/>
</dbReference>
<evidence type="ECO:0000313" key="10">
    <source>
        <dbReference type="RefSeq" id="XP_014681641.1"/>
    </source>
</evidence>
<evidence type="ECO:0000256" key="6">
    <source>
        <dbReference type="SAM" id="MobiDB-lite"/>
    </source>
</evidence>